<dbReference type="GO" id="GO:0003824">
    <property type="term" value="F:catalytic activity"/>
    <property type="evidence" value="ECO:0007669"/>
    <property type="project" value="UniProtKB-ARBA"/>
</dbReference>
<feature type="signal peptide" evidence="2">
    <location>
        <begin position="1"/>
        <end position="30"/>
    </location>
</feature>
<gene>
    <name evidence="4" type="ORF">Xsto_03961</name>
</gene>
<keyword evidence="5" id="KW-1185">Reference proteome</keyword>
<dbReference type="RefSeq" id="WP_099126162.1">
    <property type="nucleotide sequence ID" value="NZ_CAWNRH010000147.1"/>
</dbReference>
<evidence type="ECO:0000259" key="3">
    <source>
        <dbReference type="SMART" id="SM00912"/>
    </source>
</evidence>
<comment type="caution">
    <text evidence="4">The sequence shown here is derived from an EMBL/GenBank/DDBJ whole genome shotgun (WGS) entry which is preliminary data.</text>
</comment>
<reference evidence="4 5" key="1">
    <citation type="journal article" date="2017" name="Nat. Microbiol.">
        <title>Natural product diversity associated with the nematode symbionts Photorhabdus and Xenorhabdus.</title>
        <authorList>
            <person name="Tobias N.J."/>
            <person name="Wolff H."/>
            <person name="Djahanschiri B."/>
            <person name="Grundmann F."/>
            <person name="Kronenwerth M."/>
            <person name="Shi Y.M."/>
            <person name="Simonyi S."/>
            <person name="Grun P."/>
            <person name="Shapiro-Ilan D."/>
            <person name="Pidot S.J."/>
            <person name="Stinear T.P."/>
            <person name="Ebersberger I."/>
            <person name="Bode H.B."/>
        </authorList>
    </citation>
    <scope>NUCLEOTIDE SEQUENCE [LARGE SCALE GENOMIC DNA]</scope>
    <source>
        <strain evidence="4 5">DSM 17904</strain>
    </source>
</reference>
<evidence type="ECO:0000313" key="5">
    <source>
        <dbReference type="Proteomes" id="UP000222366"/>
    </source>
</evidence>
<name>A0A2D0KAS6_9GAMM</name>
<feature type="domain" description="Filamentous haemagglutinin FhaB/tRNA nuclease CdiA-like TPS" evidence="3">
    <location>
        <begin position="49"/>
        <end position="169"/>
    </location>
</feature>
<dbReference type="SMART" id="SM00912">
    <property type="entry name" value="Haemagg_act"/>
    <property type="match status" value="1"/>
</dbReference>
<evidence type="ECO:0000256" key="1">
    <source>
        <dbReference type="ARBA" id="ARBA00022656"/>
    </source>
</evidence>
<dbReference type="Proteomes" id="UP000222366">
    <property type="component" value="Unassembled WGS sequence"/>
</dbReference>
<dbReference type="Pfam" id="PF05860">
    <property type="entry name" value="TPS"/>
    <property type="match status" value="1"/>
</dbReference>
<dbReference type="GO" id="GO:0090729">
    <property type="term" value="F:toxin activity"/>
    <property type="evidence" value="ECO:0007669"/>
    <property type="project" value="UniProtKB-KW"/>
</dbReference>
<dbReference type="EMBL" id="NJAJ01000069">
    <property type="protein sequence ID" value="PHM60493.1"/>
    <property type="molecule type" value="Genomic_DNA"/>
</dbReference>
<evidence type="ECO:0000256" key="2">
    <source>
        <dbReference type="SAM" id="SignalP"/>
    </source>
</evidence>
<protein>
    <submittedName>
        <fullName evidence="4">Hemolysin XhlA</fullName>
    </submittedName>
</protein>
<evidence type="ECO:0000313" key="4">
    <source>
        <dbReference type="EMBL" id="PHM60493.1"/>
    </source>
</evidence>
<accession>A0A2D0KAS6</accession>
<sequence length="1459" mass="155674">MKEKRFKLSSSGRLAVSMAIVMLFSSSSFSNGIVAGGDASHRPDVTQSKSGADVVNIVAPSESGLSHNQYDDFNVSEKGAVFNNSTNGGESQLAGELSGNSNLHGNSATIILNEVISRNPSLLLGKQEVFGMAADYILANPNGITCDGCGFINTNQLSLVVGNPLVEKGTLQGFNTLDNTNALKIGKGGLVHDSIINLFSPKIDSRGKISTSQDINIITGLNKISVDGRVLDSKKATVGLLDSYYLGSMQAGRIRLLSTDKGSGVNLQGEITADDNINVESKGGLKLEGARLKGGDLTLKGENITSQGALDEVYLKKEKSGGNFFNGNSASSEKRSQILHRTKLEGRNITLNANKNNEIKGTDISGENINLTGSKLDLGGQAINQHSEDFQEQWKFLWKSNKKNTHDKTQQEGNNLRANNNIKLTSTGEDIRIDGSKIDAGNNLSLSSKRNVIIDGLIETEQMDNQQYHRLESSSLDTGLKEKGHFTQKQIRSELNADNDLGIEANGDIKISGSKAHAGNNLIIKAGKKTQIISQSYGDKVIDDDNRTYWGGIAGGKNKNNYIENKINQSSDITADGHVLLVGNDGIKITGSNVEAEKGGYFQSKNGDLLIDNAVNYHKNIIDERHGTVFNITKDSNKEKEKKEEAVRSQVKSNANLKLSSGKNIDVVDSILKSSDDLNIDAGDNINISSYGEKYNKQKENSLLEAGNIAQSSNEDDKKTITKNLAIKYSSDDKEKENVTQKRSVLDGGNITINAGKDVTVVGSDIDTRNGNANISADNISFLASNDLAAQRESHSSTGIGVFFSKGSNGISIGGGVNHSSNNKSHENKKAVVSKTDIAGDLKLNARNKLEQEGTQHNVAGNYEVSANSIANRAAESSDSTSSGNFNIGGGVDLSLSMKNYSPNVGANVFAKGGNHTESNTKTNANVTSIKANNDIIINAKEDVYDQGTQYQSANGGIELKANNHINEAAFNKNEKDVFDSSGNANIQAGLALFSQDLTVKAKGQGKTSRNYESNSDAIVSDFKAHKDINIQARHDIKYQGSSFNSEDGETTIQAGNNININQANNTHKKTKTQYGVGLGVGVGVNLPTGVVNMGAGSAAAEYSVNDDTTVTAKSSNIRGKQGVNLVSGNNLSLQGTNVSGKHINLKAERGDIMVTSAQDSINKSHFLIGANVGGEAVMNGSQLAQIEAKAYGKFGNGYERDVINHNSQISGENVTLTSKKDTTIKGANIVADKMGGKVGGNLNIETAQNTANGSKIDLEAGGGFNSGTLFNDNQPSDFMGVVNIIKSIASGIKTKFNFNYETHDDTGLTNQSGISARNGVNLDVSGKTNLTGAKIESTDEPVILNTKELVNHEIITHSKGDKISVKLPGSPLAFLLSLPGAISDIAHGKIPYTERHYHNKKNAILPSKINEYTQKMSNCNVTVKDKMIENIDNNMPKKTVTEVIGCGQQLGNQKDYGV</sequence>
<proteinExistence type="predicted"/>
<dbReference type="NCBIfam" id="TIGR01901">
    <property type="entry name" value="adhes_NPXG"/>
    <property type="match status" value="1"/>
</dbReference>
<dbReference type="Pfam" id="PF13332">
    <property type="entry name" value="Fil_haemagg_2"/>
    <property type="match status" value="5"/>
</dbReference>
<organism evidence="4 5">
    <name type="scientific">Xenorhabdus stockiae</name>
    <dbReference type="NCBI Taxonomy" id="351614"/>
    <lineage>
        <taxon>Bacteria</taxon>
        <taxon>Pseudomonadati</taxon>
        <taxon>Pseudomonadota</taxon>
        <taxon>Gammaproteobacteria</taxon>
        <taxon>Enterobacterales</taxon>
        <taxon>Morganellaceae</taxon>
        <taxon>Xenorhabdus</taxon>
    </lineage>
</organism>
<dbReference type="Gene3D" id="2.160.20.10">
    <property type="entry name" value="Single-stranded right-handed beta-helix, Pectin lyase-like"/>
    <property type="match status" value="1"/>
</dbReference>
<feature type="chain" id="PRO_5012903622" evidence="2">
    <location>
        <begin position="31"/>
        <end position="1459"/>
    </location>
</feature>
<dbReference type="SUPFAM" id="SSF51126">
    <property type="entry name" value="Pectin lyase-like"/>
    <property type="match status" value="1"/>
</dbReference>
<dbReference type="InterPro" id="IPR012334">
    <property type="entry name" value="Pectin_lyas_fold"/>
</dbReference>
<keyword evidence="1" id="KW-0800">Toxin</keyword>
<dbReference type="InterPro" id="IPR011050">
    <property type="entry name" value="Pectin_lyase_fold/virulence"/>
</dbReference>
<dbReference type="InterPro" id="IPR008638">
    <property type="entry name" value="FhaB/CdiA-like_TPS"/>
</dbReference>
<keyword evidence="2" id="KW-0732">Signal</keyword>
<dbReference type="InterPro" id="IPR025157">
    <property type="entry name" value="Hemagglutinin_rpt"/>
</dbReference>